<keyword evidence="7 11" id="KW-0479">Metal-binding</keyword>
<dbReference type="GO" id="GO:0004517">
    <property type="term" value="F:nitric-oxide synthase activity"/>
    <property type="evidence" value="ECO:0007669"/>
    <property type="project" value="InterPro"/>
</dbReference>
<evidence type="ECO:0000256" key="7">
    <source>
        <dbReference type="ARBA" id="ARBA00022723"/>
    </source>
</evidence>
<feature type="domain" description="Nitric oxide synthase (NOS)" evidence="13">
    <location>
        <begin position="65"/>
        <end position="72"/>
    </location>
</feature>
<gene>
    <name evidence="14" type="primary">nos</name>
    <name evidence="14" type="ORF">BN997_00856</name>
</gene>
<sequence>MNKDEMQQEAARFLTTYYTETGAPAEKSAERIKEVTAEINAHGTYTQTYEEIVYGVKLAWRNSNRCIGRLFWERIDVADARQATTEEEIFEFLFSHLKNAFNQGRIKPYITIFPASSAKEETVKIWNHQLLRYAGYETEEGIIGDSDSLEFTQICELLGWQGEGTHFDILPLVIQIGDHPPVWRTIPEAFIPEIPMEHPEYEAVADLNLKWYALPIISDMRLEIGGLHYISAPFNGWYMGTEIGARNFADEHRYNLLPKVAEIMGLSTKHASNLWQDRALIELNEMVLHSFKKQGVSIVDHHTAASQFRIFEKQEAKAEREVTGKWTWLIPPVSPATTHVWHQPYSNELKKPNFFYQDKAYRQGKGCPFHG</sequence>
<evidence type="ECO:0000256" key="10">
    <source>
        <dbReference type="ARBA" id="ARBA00048713"/>
    </source>
</evidence>
<organism evidence="14 15">
    <name type="scientific">Oceanobacillus oncorhynchi</name>
    <dbReference type="NCBI Taxonomy" id="545501"/>
    <lineage>
        <taxon>Bacteria</taxon>
        <taxon>Bacillati</taxon>
        <taxon>Bacillota</taxon>
        <taxon>Bacilli</taxon>
        <taxon>Bacillales</taxon>
        <taxon>Bacillaceae</taxon>
        <taxon>Oceanobacillus</taxon>
    </lineage>
</organism>
<evidence type="ECO:0000256" key="9">
    <source>
        <dbReference type="ARBA" id="ARBA00023004"/>
    </source>
</evidence>
<dbReference type="InterPro" id="IPR036119">
    <property type="entry name" value="NOS_N_sf"/>
</dbReference>
<keyword evidence="15" id="KW-1185">Reference proteome</keyword>
<dbReference type="CDD" id="cd00794">
    <property type="entry name" value="NOS_oxygenase_prok"/>
    <property type="match status" value="1"/>
</dbReference>
<dbReference type="AlphaFoldDB" id="A0A0A1M6W1"/>
<evidence type="ECO:0000256" key="6">
    <source>
        <dbReference type="ARBA" id="ARBA00022617"/>
    </source>
</evidence>
<dbReference type="GO" id="GO:0006809">
    <property type="term" value="P:nitric oxide biosynthetic process"/>
    <property type="evidence" value="ECO:0007669"/>
    <property type="project" value="InterPro"/>
</dbReference>
<dbReference type="PIRSF" id="PIRSF037219">
    <property type="entry name" value="NOS_oxygenase"/>
    <property type="match status" value="1"/>
</dbReference>
<dbReference type="InterPro" id="IPR044940">
    <property type="entry name" value="NOS_dom_2"/>
</dbReference>
<dbReference type="PANTHER" id="PTHR43410:SF1">
    <property type="entry name" value="NITRIC OXIDE SYNTHASE"/>
    <property type="match status" value="1"/>
</dbReference>
<comment type="function">
    <text evidence="2 11">Catalyzes the production of nitric oxide.</text>
</comment>
<comment type="cofactor">
    <cofactor evidence="1 11 12">
        <name>heme</name>
        <dbReference type="ChEBI" id="CHEBI:30413"/>
    </cofactor>
</comment>
<dbReference type="EMBL" id="CDGG01000001">
    <property type="protein sequence ID" value="CEI81040.1"/>
    <property type="molecule type" value="Genomic_DNA"/>
</dbReference>
<evidence type="ECO:0000256" key="5">
    <source>
        <dbReference type="ARBA" id="ARBA00018859"/>
    </source>
</evidence>
<evidence type="ECO:0000313" key="15">
    <source>
        <dbReference type="Proteomes" id="UP000040453"/>
    </source>
</evidence>
<keyword evidence="6 11" id="KW-0349">Heme</keyword>
<dbReference type="GO" id="GO:0046872">
    <property type="term" value="F:metal ion binding"/>
    <property type="evidence" value="ECO:0007669"/>
    <property type="project" value="UniProtKB-KW"/>
</dbReference>
<dbReference type="Gene3D" id="3.90.1230.10">
    <property type="entry name" value="Nitric Oxide Synthase, Chain A, domain 3"/>
    <property type="match status" value="1"/>
</dbReference>
<evidence type="ECO:0000259" key="13">
    <source>
        <dbReference type="PROSITE" id="PS60001"/>
    </source>
</evidence>
<dbReference type="InterPro" id="IPR004030">
    <property type="entry name" value="NOS_N"/>
</dbReference>
<evidence type="ECO:0000256" key="11">
    <source>
        <dbReference type="PIRNR" id="PIRNR037219"/>
    </source>
</evidence>
<evidence type="ECO:0000313" key="14">
    <source>
        <dbReference type="EMBL" id="CEI81040.1"/>
    </source>
</evidence>
<feature type="binding site" description="axial binding residue" evidence="12">
    <location>
        <position position="66"/>
    </location>
    <ligand>
        <name>heme</name>
        <dbReference type="ChEBI" id="CHEBI:30413"/>
    </ligand>
    <ligandPart>
        <name>Fe</name>
        <dbReference type="ChEBI" id="CHEBI:18248"/>
    </ligandPart>
</feature>
<evidence type="ECO:0000256" key="2">
    <source>
        <dbReference type="ARBA" id="ARBA00002642"/>
    </source>
</evidence>
<dbReference type="RefSeq" id="WP_139089007.1">
    <property type="nucleotide sequence ID" value="NZ_CDGG01000001.1"/>
</dbReference>
<dbReference type="InterPro" id="IPR017142">
    <property type="entry name" value="Nitric_oxide_synthase_Oase-su"/>
</dbReference>
<evidence type="ECO:0000256" key="4">
    <source>
        <dbReference type="ARBA" id="ARBA00012735"/>
    </source>
</evidence>
<dbReference type="SUPFAM" id="SSF56512">
    <property type="entry name" value="Nitric oxide (NO) synthase oxygenase domain"/>
    <property type="match status" value="1"/>
</dbReference>
<evidence type="ECO:0000256" key="1">
    <source>
        <dbReference type="ARBA" id="ARBA00001971"/>
    </source>
</evidence>
<reference evidence="14 15" key="1">
    <citation type="submission" date="2014-11" db="EMBL/GenBank/DDBJ databases">
        <authorList>
            <person name="Urmite Genomes Urmite Genomes"/>
        </authorList>
    </citation>
    <scope>NUCLEOTIDE SEQUENCE [LARGE SCALE GENOMIC DNA]</scope>
    <source>
        <strain evidence="14 15">Oc5</strain>
    </source>
</reference>
<dbReference type="PANTHER" id="PTHR43410">
    <property type="entry name" value="NITRIC OXIDE SYNTHASE OXYGENASE"/>
    <property type="match status" value="1"/>
</dbReference>
<evidence type="ECO:0000256" key="3">
    <source>
        <dbReference type="ARBA" id="ARBA00005411"/>
    </source>
</evidence>
<accession>A0A0A1M6W1</accession>
<comment type="catalytic activity">
    <reaction evidence="10">
        <text>3 reduced [flavodoxin] + 2 L-arginine + 4 O2 = 3 oxidized [flavodoxin] + 2 L-citrulline + 2 nitric oxide + 4 H2O + 5 H(+)</text>
        <dbReference type="Rhea" id="RHEA:52324"/>
        <dbReference type="Rhea" id="RHEA-COMP:10622"/>
        <dbReference type="Rhea" id="RHEA-COMP:10623"/>
        <dbReference type="ChEBI" id="CHEBI:15377"/>
        <dbReference type="ChEBI" id="CHEBI:15378"/>
        <dbReference type="ChEBI" id="CHEBI:15379"/>
        <dbReference type="ChEBI" id="CHEBI:16480"/>
        <dbReference type="ChEBI" id="CHEBI:32682"/>
        <dbReference type="ChEBI" id="CHEBI:57618"/>
        <dbReference type="ChEBI" id="CHEBI:57743"/>
        <dbReference type="ChEBI" id="CHEBI:58210"/>
        <dbReference type="EC" id="1.14.14.47"/>
    </reaction>
</comment>
<dbReference type="Proteomes" id="UP000040453">
    <property type="component" value="Unassembled WGS sequence"/>
</dbReference>
<dbReference type="Pfam" id="PF02898">
    <property type="entry name" value="NO_synthase"/>
    <property type="match status" value="1"/>
</dbReference>
<evidence type="ECO:0000256" key="12">
    <source>
        <dbReference type="PIRSR" id="PIRSR037219-1"/>
    </source>
</evidence>
<dbReference type="PROSITE" id="PS60001">
    <property type="entry name" value="NOS"/>
    <property type="match status" value="1"/>
</dbReference>
<dbReference type="STRING" id="545501.BN997_00856"/>
<comment type="subunit">
    <text evidence="11">Homodimer.</text>
</comment>
<proteinExistence type="inferred from homology"/>
<name>A0A0A1M6W1_9BACI</name>
<keyword evidence="8 11" id="KW-0560">Oxidoreductase</keyword>
<protein>
    <recommendedName>
        <fullName evidence="5 11">Nitric oxide synthase oxygenase</fullName>
        <ecNumber evidence="4 11">1.14.14.47</ecNumber>
    </recommendedName>
</protein>
<dbReference type="Gene3D" id="3.90.340.10">
    <property type="entry name" value="Nitric Oxide Synthase, Chain A, domain 1"/>
    <property type="match status" value="1"/>
</dbReference>
<dbReference type="InterPro" id="IPR050607">
    <property type="entry name" value="NOS"/>
</dbReference>
<dbReference type="InterPro" id="IPR044943">
    <property type="entry name" value="NOS_dom_1"/>
</dbReference>
<dbReference type="GO" id="GO:0020037">
    <property type="term" value="F:heme binding"/>
    <property type="evidence" value="ECO:0007669"/>
    <property type="project" value="InterPro"/>
</dbReference>
<keyword evidence="9 11" id="KW-0408">Iron</keyword>
<comment type="miscellaneous">
    <text evidence="11">This protein is similar to the oxygenase domain of eukaryotic nitric oxide synthases but lacks the reductase domain which, in eukaryotes, is responsible for transfer of electrons to the ferric heme during nitric oxide synthesis.</text>
</comment>
<evidence type="ECO:0000256" key="8">
    <source>
        <dbReference type="ARBA" id="ARBA00023002"/>
    </source>
</evidence>
<dbReference type="Gene3D" id="3.90.440.10">
    <property type="entry name" value="Nitric Oxide Synthase,Heme Domain,Chain A domain 2"/>
    <property type="match status" value="1"/>
</dbReference>
<dbReference type="InterPro" id="IPR044944">
    <property type="entry name" value="NOS_dom_3"/>
</dbReference>
<dbReference type="EC" id="1.14.14.47" evidence="4 11"/>
<dbReference type="OrthoDB" id="3398374at2"/>
<comment type="similarity">
    <text evidence="3 11">Belongs to the NOS family. Bacterial NOS oxygenase subfamily.</text>
</comment>